<dbReference type="SMART" id="SM00353">
    <property type="entry name" value="HLH"/>
    <property type="match status" value="1"/>
</dbReference>
<evidence type="ECO:0000313" key="4">
    <source>
        <dbReference type="Proteomes" id="UP000614601"/>
    </source>
</evidence>
<dbReference type="GO" id="GO:0000981">
    <property type="term" value="F:DNA-binding transcription factor activity, RNA polymerase II-specific"/>
    <property type="evidence" value="ECO:0007669"/>
    <property type="project" value="TreeGrafter"/>
</dbReference>
<dbReference type="GO" id="GO:0046983">
    <property type="term" value="F:protein dimerization activity"/>
    <property type="evidence" value="ECO:0007669"/>
    <property type="project" value="InterPro"/>
</dbReference>
<dbReference type="Gene3D" id="4.10.280.10">
    <property type="entry name" value="Helix-loop-helix DNA-binding domain"/>
    <property type="match status" value="1"/>
</dbReference>
<dbReference type="CDD" id="cd11418">
    <property type="entry name" value="bHLH_TS_ASCL"/>
    <property type="match status" value="1"/>
</dbReference>
<dbReference type="Pfam" id="PF00010">
    <property type="entry name" value="HLH"/>
    <property type="match status" value="1"/>
</dbReference>
<dbReference type="SUPFAM" id="SSF47459">
    <property type="entry name" value="HLH, helix-loop-helix DNA-binding domain"/>
    <property type="match status" value="1"/>
</dbReference>
<accession>A0A811KQA5</accession>
<comment type="caution">
    <text evidence="3">The sequence shown here is derived from an EMBL/GenBank/DDBJ whole genome shotgun (WGS) entry which is preliminary data.</text>
</comment>
<dbReference type="GO" id="GO:0000977">
    <property type="term" value="F:RNA polymerase II transcription regulatory region sequence-specific DNA binding"/>
    <property type="evidence" value="ECO:0007669"/>
    <property type="project" value="TreeGrafter"/>
</dbReference>
<dbReference type="AlphaFoldDB" id="A0A811KQA5"/>
<organism evidence="3 4">
    <name type="scientific">Bursaphelenchus okinawaensis</name>
    <dbReference type="NCBI Taxonomy" id="465554"/>
    <lineage>
        <taxon>Eukaryota</taxon>
        <taxon>Metazoa</taxon>
        <taxon>Ecdysozoa</taxon>
        <taxon>Nematoda</taxon>
        <taxon>Chromadorea</taxon>
        <taxon>Rhabditida</taxon>
        <taxon>Tylenchina</taxon>
        <taxon>Tylenchomorpha</taxon>
        <taxon>Aphelenchoidea</taxon>
        <taxon>Aphelenchoididae</taxon>
        <taxon>Bursaphelenchus</taxon>
    </lineage>
</organism>
<dbReference type="EMBL" id="CAJFDH010000003">
    <property type="protein sequence ID" value="CAD5217237.1"/>
    <property type="molecule type" value="Genomic_DNA"/>
</dbReference>
<protein>
    <recommendedName>
        <fullName evidence="2">BHLH domain-containing protein</fullName>
    </recommendedName>
</protein>
<feature type="domain" description="BHLH" evidence="2">
    <location>
        <begin position="69"/>
        <end position="122"/>
    </location>
</feature>
<keyword evidence="1" id="KW-0238">DNA-binding</keyword>
<dbReference type="EMBL" id="CAJFCW020000003">
    <property type="protein sequence ID" value="CAG9107380.1"/>
    <property type="molecule type" value="Genomic_DNA"/>
</dbReference>
<gene>
    <name evidence="3" type="ORF">BOKJ2_LOCUS6987</name>
</gene>
<dbReference type="GO" id="GO:0032502">
    <property type="term" value="P:developmental process"/>
    <property type="evidence" value="ECO:0007669"/>
    <property type="project" value="TreeGrafter"/>
</dbReference>
<dbReference type="InterPro" id="IPR011598">
    <property type="entry name" value="bHLH_dom"/>
</dbReference>
<dbReference type="OrthoDB" id="6241467at2759"/>
<dbReference type="Proteomes" id="UP000783686">
    <property type="component" value="Unassembled WGS sequence"/>
</dbReference>
<dbReference type="InterPro" id="IPR036638">
    <property type="entry name" value="HLH_DNA-bd_sf"/>
</dbReference>
<dbReference type="InterPro" id="IPR050283">
    <property type="entry name" value="E-box_TF_Regulators"/>
</dbReference>
<sequence>MAKEAAYLECIKVAQPFVYRQSEAENRIRRVRNADYAASDDNSDEFEDSGVPQYVPKRPLRQKSHRCLGTVEKRNARERSRVYIVNQAFSTLRNRVPTLKDSTKRVSKLRILKSAINYIYALKDQLADSGAHVGYFGTNEGNDGTVSTIGTVDTILELHCTELDGSAVHTIGTGDTISTSGIIGTDNLMGANGTVDPSGTIAQPETFIQLQCYPNITTYVSYPQINKVFNEL</sequence>
<dbReference type="PANTHER" id="PTHR23349">
    <property type="entry name" value="BASIC HELIX-LOOP-HELIX TRANSCRIPTION FACTOR, TWIST"/>
    <property type="match status" value="1"/>
</dbReference>
<evidence type="ECO:0000313" key="3">
    <source>
        <dbReference type="EMBL" id="CAD5217237.1"/>
    </source>
</evidence>
<evidence type="ECO:0000259" key="2">
    <source>
        <dbReference type="PROSITE" id="PS50888"/>
    </source>
</evidence>
<reference evidence="3" key="1">
    <citation type="submission" date="2020-09" db="EMBL/GenBank/DDBJ databases">
        <authorList>
            <person name="Kikuchi T."/>
        </authorList>
    </citation>
    <scope>NUCLEOTIDE SEQUENCE</scope>
    <source>
        <strain evidence="3">SH1</strain>
    </source>
</reference>
<keyword evidence="4" id="KW-1185">Reference proteome</keyword>
<dbReference type="Proteomes" id="UP000614601">
    <property type="component" value="Unassembled WGS sequence"/>
</dbReference>
<name>A0A811KQA5_9BILA</name>
<dbReference type="PROSITE" id="PS50888">
    <property type="entry name" value="BHLH"/>
    <property type="match status" value="1"/>
</dbReference>
<dbReference type="PANTHER" id="PTHR23349:SF108">
    <property type="entry name" value="BHLH DOMAIN-CONTAINING PROTEIN"/>
    <property type="match status" value="1"/>
</dbReference>
<proteinExistence type="predicted"/>
<evidence type="ECO:0000256" key="1">
    <source>
        <dbReference type="ARBA" id="ARBA00023125"/>
    </source>
</evidence>